<accession>A0AAD8MN39</accession>
<dbReference type="AlphaFoldDB" id="A0AAD8MN39"/>
<dbReference type="EMBL" id="JAUIZM010000006">
    <property type="protein sequence ID" value="KAK1378888.1"/>
    <property type="molecule type" value="Genomic_DNA"/>
</dbReference>
<evidence type="ECO:0000313" key="2">
    <source>
        <dbReference type="EMBL" id="KAK1378888.1"/>
    </source>
</evidence>
<dbReference type="EMBL" id="JAUIZM010000006">
    <property type="protein sequence ID" value="KAK1378887.1"/>
    <property type="molecule type" value="Genomic_DNA"/>
</dbReference>
<reference evidence="1" key="1">
    <citation type="submission" date="2023-02" db="EMBL/GenBank/DDBJ databases">
        <title>Genome of toxic invasive species Heracleum sosnowskyi carries increased number of genes despite the absence of recent whole-genome duplications.</title>
        <authorList>
            <person name="Schelkunov M."/>
            <person name="Shtratnikova V."/>
            <person name="Makarenko M."/>
            <person name="Klepikova A."/>
            <person name="Omelchenko D."/>
            <person name="Novikova G."/>
            <person name="Obukhova E."/>
            <person name="Bogdanov V."/>
            <person name="Penin A."/>
            <person name="Logacheva M."/>
        </authorList>
    </citation>
    <scope>NUCLEOTIDE SEQUENCE</scope>
    <source>
        <strain evidence="1">Hsosn_3</strain>
        <tissue evidence="1">Leaf</tissue>
    </source>
</reference>
<dbReference type="Proteomes" id="UP001237642">
    <property type="component" value="Unassembled WGS sequence"/>
</dbReference>
<keyword evidence="3" id="KW-1185">Reference proteome</keyword>
<sequence>MRDTYQALQALSVKMLGPLLGVFALFGVVSTFCSPLSISVPDGVGCVLGIVLEFKNIKLFWWWCCCNDYCIWSSYDYTSSSTIYICKVQYTYVKLGCTFDNDS</sequence>
<evidence type="ECO:0000313" key="3">
    <source>
        <dbReference type="Proteomes" id="UP001237642"/>
    </source>
</evidence>
<name>A0AAD8MN39_9APIA</name>
<proteinExistence type="predicted"/>
<organism evidence="1 3">
    <name type="scientific">Heracleum sosnowskyi</name>
    <dbReference type="NCBI Taxonomy" id="360622"/>
    <lineage>
        <taxon>Eukaryota</taxon>
        <taxon>Viridiplantae</taxon>
        <taxon>Streptophyta</taxon>
        <taxon>Embryophyta</taxon>
        <taxon>Tracheophyta</taxon>
        <taxon>Spermatophyta</taxon>
        <taxon>Magnoliopsida</taxon>
        <taxon>eudicotyledons</taxon>
        <taxon>Gunneridae</taxon>
        <taxon>Pentapetalae</taxon>
        <taxon>asterids</taxon>
        <taxon>campanulids</taxon>
        <taxon>Apiales</taxon>
        <taxon>Apiaceae</taxon>
        <taxon>Apioideae</taxon>
        <taxon>apioid superclade</taxon>
        <taxon>Tordylieae</taxon>
        <taxon>Tordyliinae</taxon>
        <taxon>Heracleum</taxon>
    </lineage>
</organism>
<reference evidence="1" key="2">
    <citation type="submission" date="2023-05" db="EMBL/GenBank/DDBJ databases">
        <authorList>
            <person name="Schelkunov M.I."/>
        </authorList>
    </citation>
    <scope>NUCLEOTIDE SEQUENCE</scope>
    <source>
        <strain evidence="1">Hsosn_3</strain>
        <tissue evidence="1">Leaf</tissue>
    </source>
</reference>
<gene>
    <name evidence="1" type="ORF">POM88_025631</name>
    <name evidence="2" type="ORF">POM88_025632</name>
</gene>
<protein>
    <submittedName>
        <fullName evidence="1">Uncharacterized protein</fullName>
    </submittedName>
</protein>
<comment type="caution">
    <text evidence="1">The sequence shown here is derived from an EMBL/GenBank/DDBJ whole genome shotgun (WGS) entry which is preliminary data.</text>
</comment>
<evidence type="ECO:0000313" key="1">
    <source>
        <dbReference type="EMBL" id="KAK1378887.1"/>
    </source>
</evidence>